<dbReference type="InterPro" id="IPR007597">
    <property type="entry name" value="CheC"/>
</dbReference>
<dbReference type="SUPFAM" id="SSF103039">
    <property type="entry name" value="CheC-like"/>
    <property type="match status" value="1"/>
</dbReference>
<dbReference type="GO" id="GO:0016787">
    <property type="term" value="F:hydrolase activity"/>
    <property type="evidence" value="ECO:0007669"/>
    <property type="project" value="UniProtKB-KW"/>
</dbReference>
<dbReference type="EMBL" id="CP001287">
    <property type="protein sequence ID" value="ACK65004.1"/>
    <property type="molecule type" value="Genomic_DNA"/>
</dbReference>
<dbReference type="PANTHER" id="PTHR43693:SF1">
    <property type="entry name" value="PROTEIN PHOSPHATASE CHEZ"/>
    <property type="match status" value="1"/>
</dbReference>
<accession>B7JZR1</accession>
<dbReference type="InterPro" id="IPR028976">
    <property type="entry name" value="CheC-like_sf"/>
</dbReference>
<dbReference type="OrthoDB" id="9812187at2"/>
<dbReference type="RefSeq" id="WP_012594279.1">
    <property type="nucleotide sequence ID" value="NC_011726.1"/>
</dbReference>
<name>B7JZR1_RIPO1</name>
<dbReference type="CDD" id="cd17910">
    <property type="entry name" value="CheC_ClassII"/>
    <property type="match status" value="1"/>
</dbReference>
<dbReference type="STRING" id="41431.PCC8801_0927"/>
<keyword evidence="5" id="KW-1185">Reference proteome</keyword>
<keyword evidence="2" id="KW-0378">Hydrolase</keyword>
<evidence type="ECO:0000256" key="1">
    <source>
        <dbReference type="ARBA" id="ARBA00022500"/>
    </source>
</evidence>
<dbReference type="eggNOG" id="COG1776">
    <property type="taxonomic scope" value="Bacteria"/>
</dbReference>
<evidence type="ECO:0000313" key="5">
    <source>
        <dbReference type="Proteomes" id="UP000008204"/>
    </source>
</evidence>
<gene>
    <name evidence="4" type="ordered locus">PCC8801_0927</name>
</gene>
<dbReference type="AlphaFoldDB" id="B7JZR1"/>
<dbReference type="InterPro" id="IPR050992">
    <property type="entry name" value="CheZ_family_phosphatases"/>
</dbReference>
<protein>
    <submittedName>
        <fullName evidence="4">CheC, inhibitor of MCP methylation</fullName>
    </submittedName>
</protein>
<reference evidence="5" key="1">
    <citation type="journal article" date="2011" name="MBio">
        <title>Novel metabolic attributes of the genus Cyanothece, comprising a group of unicellular nitrogen-fixing Cyanobacteria.</title>
        <authorList>
            <person name="Bandyopadhyay A."/>
            <person name="Elvitigala T."/>
            <person name="Welsh E."/>
            <person name="Stockel J."/>
            <person name="Liberton M."/>
            <person name="Min H."/>
            <person name="Sherman L.A."/>
            <person name="Pakrasi H.B."/>
        </authorList>
    </citation>
    <scope>NUCLEOTIDE SEQUENCE [LARGE SCALE GENOMIC DNA]</scope>
    <source>
        <strain evidence="5">PCC 8801</strain>
    </source>
</reference>
<keyword evidence="1" id="KW-0145">Chemotaxis</keyword>
<evidence type="ECO:0000313" key="4">
    <source>
        <dbReference type="EMBL" id="ACK65004.1"/>
    </source>
</evidence>
<organism evidence="4 5">
    <name type="scientific">Rippkaea orientalis (strain PCC 8801 / RF-1)</name>
    <name type="common">Cyanothece sp. (strain PCC 8801)</name>
    <dbReference type="NCBI Taxonomy" id="41431"/>
    <lineage>
        <taxon>Bacteria</taxon>
        <taxon>Bacillati</taxon>
        <taxon>Cyanobacteriota</taxon>
        <taxon>Cyanophyceae</taxon>
        <taxon>Oscillatoriophycideae</taxon>
        <taxon>Chroococcales</taxon>
        <taxon>Aphanothecaceae</taxon>
        <taxon>Rippkaea</taxon>
        <taxon>Rippkaea orientalis</taxon>
    </lineage>
</organism>
<dbReference type="GO" id="GO:0006935">
    <property type="term" value="P:chemotaxis"/>
    <property type="evidence" value="ECO:0007669"/>
    <property type="project" value="UniProtKB-KW"/>
</dbReference>
<dbReference type="KEGG" id="cyp:PCC8801_0927"/>
<dbReference type="PANTHER" id="PTHR43693">
    <property type="entry name" value="PROTEIN PHOSPHATASE CHEZ"/>
    <property type="match status" value="1"/>
</dbReference>
<evidence type="ECO:0000259" key="3">
    <source>
        <dbReference type="Pfam" id="PF04509"/>
    </source>
</evidence>
<evidence type="ECO:0000256" key="2">
    <source>
        <dbReference type="ARBA" id="ARBA00022801"/>
    </source>
</evidence>
<feature type="domain" description="CheC-like protein" evidence="3">
    <location>
        <begin position="9"/>
        <end position="36"/>
    </location>
</feature>
<dbReference type="HOGENOM" id="CLU_087860_0_2_3"/>
<dbReference type="Gene3D" id="3.40.1550.10">
    <property type="entry name" value="CheC-like"/>
    <property type="match status" value="1"/>
</dbReference>
<sequence length="209" mass="23266">MKTQIDSINILQEVINIGVGQAASILNEMIGFHIDLQIPLVQILSFESAKKELEKRLGTDNLSTVELRFTGTLQGSADLVFPTDSASKLVDLVTDETSETSDLDLLKIGVLTEIGNIVISGIMGVISNLLKQEFHYFIPNYIEGNIEQFLDDKDNAINTTILLARANFFIKKMNIRGDIIIIFNLGSFDNLISAIEKFYDQEIMGDEAY</sequence>
<proteinExistence type="predicted"/>
<dbReference type="Proteomes" id="UP000008204">
    <property type="component" value="Chromosome"/>
</dbReference>
<dbReference type="Pfam" id="PF04509">
    <property type="entry name" value="CheC"/>
    <property type="match status" value="1"/>
</dbReference>